<feature type="region of interest" description="Disordered" evidence="1">
    <location>
        <begin position="1"/>
        <end position="34"/>
    </location>
</feature>
<comment type="caution">
    <text evidence="2">The sequence shown here is derived from an EMBL/GenBank/DDBJ whole genome shotgun (WGS) entry which is preliminary data.</text>
</comment>
<reference evidence="2 3" key="1">
    <citation type="journal article" date="2018" name="Front. Plant Sci.">
        <title>Red Clover (Trifolium pratense) and Zigzag Clover (T. medium) - A Picture of Genomic Similarities and Differences.</title>
        <authorList>
            <person name="Dluhosova J."/>
            <person name="Istvanek J."/>
            <person name="Nedelnik J."/>
            <person name="Repkova J."/>
        </authorList>
    </citation>
    <scope>NUCLEOTIDE SEQUENCE [LARGE SCALE GENOMIC DNA]</scope>
    <source>
        <strain evidence="3">cv. 10/8</strain>
        <tissue evidence="2">Leaf</tissue>
    </source>
</reference>
<evidence type="ECO:0000313" key="2">
    <source>
        <dbReference type="EMBL" id="MCI47431.1"/>
    </source>
</evidence>
<dbReference type="EMBL" id="LXQA010372373">
    <property type="protein sequence ID" value="MCI47431.1"/>
    <property type="molecule type" value="Genomic_DNA"/>
</dbReference>
<keyword evidence="3" id="KW-1185">Reference proteome</keyword>
<dbReference type="Proteomes" id="UP000265520">
    <property type="component" value="Unassembled WGS sequence"/>
</dbReference>
<protein>
    <submittedName>
        <fullName evidence="2">Uncharacterized protein</fullName>
    </submittedName>
</protein>
<proteinExistence type="predicted"/>
<organism evidence="2 3">
    <name type="scientific">Trifolium medium</name>
    <dbReference type="NCBI Taxonomy" id="97028"/>
    <lineage>
        <taxon>Eukaryota</taxon>
        <taxon>Viridiplantae</taxon>
        <taxon>Streptophyta</taxon>
        <taxon>Embryophyta</taxon>
        <taxon>Tracheophyta</taxon>
        <taxon>Spermatophyta</taxon>
        <taxon>Magnoliopsida</taxon>
        <taxon>eudicotyledons</taxon>
        <taxon>Gunneridae</taxon>
        <taxon>Pentapetalae</taxon>
        <taxon>rosids</taxon>
        <taxon>fabids</taxon>
        <taxon>Fabales</taxon>
        <taxon>Fabaceae</taxon>
        <taxon>Papilionoideae</taxon>
        <taxon>50 kb inversion clade</taxon>
        <taxon>NPAAA clade</taxon>
        <taxon>Hologalegina</taxon>
        <taxon>IRL clade</taxon>
        <taxon>Trifolieae</taxon>
        <taxon>Trifolium</taxon>
    </lineage>
</organism>
<sequence length="48" mass="4757">MVLGGDVTSHSLENPGALTHCFSRAPPDSPTSGIRAVVRLGGGAGVDP</sequence>
<name>A0A392SEW1_9FABA</name>
<dbReference type="AlphaFoldDB" id="A0A392SEW1"/>
<feature type="non-terminal residue" evidence="2">
    <location>
        <position position="48"/>
    </location>
</feature>
<accession>A0A392SEW1</accession>
<evidence type="ECO:0000256" key="1">
    <source>
        <dbReference type="SAM" id="MobiDB-lite"/>
    </source>
</evidence>
<evidence type="ECO:0000313" key="3">
    <source>
        <dbReference type="Proteomes" id="UP000265520"/>
    </source>
</evidence>